<keyword evidence="1 2" id="KW-0963">Cytoplasm</keyword>
<dbReference type="OrthoDB" id="6507044at2759"/>
<dbReference type="EMBL" id="KZ995110">
    <property type="protein sequence ID" value="RKO91347.1"/>
    <property type="molecule type" value="Genomic_DNA"/>
</dbReference>
<name>A0A4V1IRV2_9FUNG</name>
<dbReference type="GO" id="GO:0051028">
    <property type="term" value="P:mRNA transport"/>
    <property type="evidence" value="ECO:0007669"/>
    <property type="project" value="UniProtKB-UniRule"/>
</dbReference>
<proteinExistence type="predicted"/>
<gene>
    <name evidence="4" type="ORF">BDK51DRAFT_25129</name>
</gene>
<organism evidence="4 5">
    <name type="scientific">Blyttiomyces helicus</name>
    <dbReference type="NCBI Taxonomy" id="388810"/>
    <lineage>
        <taxon>Eukaryota</taxon>
        <taxon>Fungi</taxon>
        <taxon>Fungi incertae sedis</taxon>
        <taxon>Chytridiomycota</taxon>
        <taxon>Chytridiomycota incertae sedis</taxon>
        <taxon>Chytridiomycetes</taxon>
        <taxon>Chytridiomycetes incertae sedis</taxon>
        <taxon>Blyttiomyces</taxon>
    </lineage>
</organism>
<dbReference type="AlphaFoldDB" id="A0A4V1IRV2"/>
<dbReference type="InterPro" id="IPR002075">
    <property type="entry name" value="NTF2_dom"/>
</dbReference>
<feature type="domain" description="NTF2" evidence="3">
    <location>
        <begin position="8"/>
        <end position="122"/>
    </location>
</feature>
<dbReference type="GO" id="GO:0006606">
    <property type="term" value="P:protein import into nucleus"/>
    <property type="evidence" value="ECO:0007669"/>
    <property type="project" value="UniProtKB-ARBA"/>
</dbReference>
<accession>A0A4V1IRV2</accession>
<keyword evidence="2" id="KW-0653">Protein transport</keyword>
<sequence>MAVNPEEVAKAFVNFYYSTFDSSRPGLAPLYRDNSSLTFEGQQHVGVQAIVGKLSNLPFQQVQHRPSTIDAQFSDPSVGTILVAVTGQLLVDQEVNPLNFTQVFTLVPSAGSYFVFNGALPRGVWVGKGGDLSGLTRHILTF</sequence>
<dbReference type="InterPro" id="IPR045875">
    <property type="entry name" value="NTF2"/>
</dbReference>
<keyword evidence="2" id="KW-0813">Transport</keyword>
<dbReference type="InterPro" id="IPR032710">
    <property type="entry name" value="NTF2-like_dom_sf"/>
</dbReference>
<keyword evidence="2" id="KW-0539">Nucleus</keyword>
<dbReference type="Gene3D" id="3.10.450.50">
    <property type="match status" value="1"/>
</dbReference>
<dbReference type="GO" id="GO:0005737">
    <property type="term" value="C:cytoplasm"/>
    <property type="evidence" value="ECO:0007669"/>
    <property type="project" value="UniProtKB-SubCell"/>
</dbReference>
<evidence type="ECO:0000313" key="4">
    <source>
        <dbReference type="EMBL" id="RKO91347.1"/>
    </source>
</evidence>
<evidence type="ECO:0000259" key="3">
    <source>
        <dbReference type="PROSITE" id="PS50177"/>
    </source>
</evidence>
<protein>
    <recommendedName>
        <fullName evidence="2">NTF2-related export protein</fullName>
    </recommendedName>
</protein>
<dbReference type="PANTHER" id="PTHR12612">
    <property type="entry name" value="NUCLEAR TRANSPORT FACTOR 2"/>
    <property type="match status" value="1"/>
</dbReference>
<dbReference type="FunFam" id="3.10.450.50:FF:000005">
    <property type="entry name" value="Nuclear transport factor 2"/>
    <property type="match status" value="1"/>
</dbReference>
<dbReference type="GO" id="GO:0005635">
    <property type="term" value="C:nuclear envelope"/>
    <property type="evidence" value="ECO:0007669"/>
    <property type="project" value="UniProtKB-ARBA"/>
</dbReference>
<evidence type="ECO:0000256" key="2">
    <source>
        <dbReference type="RuleBase" id="RU369002"/>
    </source>
</evidence>
<dbReference type="Proteomes" id="UP000269721">
    <property type="component" value="Unassembled WGS sequence"/>
</dbReference>
<reference evidence="5" key="1">
    <citation type="journal article" date="2018" name="Nat. Microbiol.">
        <title>Leveraging single-cell genomics to expand the fungal tree of life.</title>
        <authorList>
            <person name="Ahrendt S.R."/>
            <person name="Quandt C.A."/>
            <person name="Ciobanu D."/>
            <person name="Clum A."/>
            <person name="Salamov A."/>
            <person name="Andreopoulos B."/>
            <person name="Cheng J.F."/>
            <person name="Woyke T."/>
            <person name="Pelin A."/>
            <person name="Henrissat B."/>
            <person name="Reynolds N.K."/>
            <person name="Benny G.L."/>
            <person name="Smith M.E."/>
            <person name="James T.Y."/>
            <person name="Grigoriev I.V."/>
        </authorList>
    </citation>
    <scope>NUCLEOTIDE SEQUENCE [LARGE SCALE GENOMIC DNA]</scope>
</reference>
<dbReference type="CDD" id="cd00780">
    <property type="entry name" value="NTF2"/>
    <property type="match status" value="1"/>
</dbReference>
<dbReference type="Pfam" id="PF02136">
    <property type="entry name" value="NTF2"/>
    <property type="match status" value="1"/>
</dbReference>
<evidence type="ECO:0000313" key="5">
    <source>
        <dbReference type="Proteomes" id="UP000269721"/>
    </source>
</evidence>
<dbReference type="PROSITE" id="PS50177">
    <property type="entry name" value="NTF2_DOMAIN"/>
    <property type="match status" value="1"/>
</dbReference>
<dbReference type="SUPFAM" id="SSF54427">
    <property type="entry name" value="NTF2-like"/>
    <property type="match status" value="1"/>
</dbReference>
<evidence type="ECO:0000256" key="1">
    <source>
        <dbReference type="ARBA" id="ARBA00022490"/>
    </source>
</evidence>
<dbReference type="InterPro" id="IPR018222">
    <property type="entry name" value="Nuclear_transport_factor_2_euk"/>
</dbReference>
<comment type="subcellular location">
    <subcellularLocation>
        <location evidence="2">Cytoplasm</location>
    </subcellularLocation>
    <subcellularLocation>
        <location evidence="2">Nucleus</location>
    </subcellularLocation>
</comment>
<keyword evidence="5" id="KW-1185">Reference proteome</keyword>
<comment type="function">
    <text evidence="2">Has a role in nuclear-cytoplasmic transport of proteins and mRNAs.</text>
</comment>